<evidence type="ECO:0000256" key="6">
    <source>
        <dbReference type="ARBA" id="ARBA00022857"/>
    </source>
</evidence>
<dbReference type="Gene3D" id="3.40.50.720">
    <property type="entry name" value="NAD(P)-binding Rossmann-like Domain"/>
    <property type="match status" value="1"/>
</dbReference>
<evidence type="ECO:0000256" key="11">
    <source>
        <dbReference type="ARBA" id="ARBA00037124"/>
    </source>
</evidence>
<evidence type="ECO:0000256" key="19">
    <source>
        <dbReference type="ARBA" id="ARBA00049386"/>
    </source>
</evidence>
<evidence type="ECO:0000256" key="14">
    <source>
        <dbReference type="ARBA" id="ARBA00041063"/>
    </source>
</evidence>
<comment type="pathway">
    <text evidence="2">Lipid metabolism.</text>
</comment>
<evidence type="ECO:0000256" key="2">
    <source>
        <dbReference type="ARBA" id="ARBA00005189"/>
    </source>
</evidence>
<dbReference type="InterPro" id="IPR036291">
    <property type="entry name" value="NAD(P)-bd_dom_sf"/>
</dbReference>
<dbReference type="GO" id="GO:0006633">
    <property type="term" value="P:fatty acid biosynthetic process"/>
    <property type="evidence" value="ECO:0007669"/>
    <property type="project" value="UniProtKB-KW"/>
</dbReference>
<dbReference type="GO" id="GO:0019166">
    <property type="term" value="F:trans-2-enoyl-CoA reductase (NADPH) activity"/>
    <property type="evidence" value="ECO:0007669"/>
    <property type="project" value="UniProtKB-EC"/>
</dbReference>
<evidence type="ECO:0000256" key="7">
    <source>
        <dbReference type="ARBA" id="ARBA00023002"/>
    </source>
</evidence>
<comment type="function">
    <text evidence="11">Participates in chain elongation of fatty acids. Catalyzes the reduction of trans-2-enoyl-CoAs of varying chain lengths from 6:1 to 16:1, having maximum activity with 10:1 CoA. Has no 2,4-dienoyl-CoA reductase activity.</text>
</comment>
<comment type="catalytic activity">
    <reaction evidence="18">
        <text>a (2E)-enoyl-CoA + NADPH + H(+) = a 2,3-saturated acyl-CoA + NADP(+)</text>
        <dbReference type="Rhea" id="RHEA:33763"/>
        <dbReference type="ChEBI" id="CHEBI:15378"/>
        <dbReference type="ChEBI" id="CHEBI:57783"/>
        <dbReference type="ChEBI" id="CHEBI:58349"/>
        <dbReference type="ChEBI" id="CHEBI:58856"/>
        <dbReference type="ChEBI" id="CHEBI:65111"/>
        <dbReference type="EC" id="1.3.1.38"/>
    </reaction>
    <physiologicalReaction direction="left-to-right" evidence="18">
        <dbReference type="Rhea" id="RHEA:33764"/>
    </physiologicalReaction>
</comment>
<name>G3LGV0_9PSED</name>
<dbReference type="EMBL" id="JN379031">
    <property type="protein sequence ID" value="AEO27343.1"/>
    <property type="molecule type" value="Genomic_DNA"/>
</dbReference>
<evidence type="ECO:0000256" key="4">
    <source>
        <dbReference type="ARBA" id="ARBA00022553"/>
    </source>
</evidence>
<dbReference type="AlphaFoldDB" id="G3LGV0"/>
<evidence type="ECO:0000256" key="5">
    <source>
        <dbReference type="ARBA" id="ARBA00022832"/>
    </source>
</evidence>
<keyword evidence="4" id="KW-0597">Phosphoprotein</keyword>
<evidence type="ECO:0000256" key="12">
    <source>
        <dbReference type="ARBA" id="ARBA00038622"/>
    </source>
</evidence>
<keyword evidence="9" id="KW-0576">Peroxisome</keyword>
<proteinExistence type="predicted"/>
<keyword evidence="5" id="KW-0276">Fatty acid metabolism</keyword>
<protein>
    <recommendedName>
        <fullName evidence="14">Peroxisomal trans-2-enoyl-CoA reductase</fullName>
        <ecNumber evidence="13">1.3.1.38</ecNumber>
    </recommendedName>
</protein>
<evidence type="ECO:0000256" key="18">
    <source>
        <dbReference type="ARBA" id="ARBA00049251"/>
    </source>
</evidence>
<evidence type="ECO:0000256" key="15">
    <source>
        <dbReference type="ARBA" id="ARBA00047570"/>
    </source>
</evidence>
<accession>G3LGV0</accession>
<dbReference type="PRINTS" id="PR00081">
    <property type="entry name" value="GDHRDH"/>
</dbReference>
<reference evidence="21" key="1">
    <citation type="submission" date="2011-07" db="EMBL/GenBank/DDBJ databases">
        <title>Biodegradation of r-limonene and other terpenes by Pseudomonas sp. strain 19-rlim.</title>
        <authorList>
            <person name="Eaton R.W."/>
        </authorList>
    </citation>
    <scope>NUCLEOTIDE SEQUENCE</scope>
    <source>
        <strain evidence="21">19-rlim</strain>
    </source>
</reference>
<evidence type="ECO:0000313" key="21">
    <source>
        <dbReference type="EMBL" id="AEO27343.1"/>
    </source>
</evidence>
<evidence type="ECO:0000256" key="20">
    <source>
        <dbReference type="ARBA" id="ARBA00049559"/>
    </source>
</evidence>
<organism evidence="21">
    <name type="scientific">Pseudomonas sp. 19-rlim</name>
    <dbReference type="NCBI Taxonomy" id="1084570"/>
    <lineage>
        <taxon>Bacteria</taxon>
        <taxon>Pseudomonadati</taxon>
        <taxon>Pseudomonadota</taxon>
        <taxon>Gammaproteobacteria</taxon>
        <taxon>Pseudomonadales</taxon>
        <taxon>Pseudomonadaceae</taxon>
        <taxon>Pseudomonas</taxon>
    </lineage>
</organism>
<keyword evidence="10" id="KW-0275">Fatty acid biosynthesis</keyword>
<comment type="catalytic activity">
    <reaction evidence="20">
        <text>(2E)-octenoyl-CoA + NADPH + H(+) = octanoyl-CoA + NADP(+)</text>
        <dbReference type="Rhea" id="RHEA:44952"/>
        <dbReference type="ChEBI" id="CHEBI:15378"/>
        <dbReference type="ChEBI" id="CHEBI:57386"/>
        <dbReference type="ChEBI" id="CHEBI:57783"/>
        <dbReference type="ChEBI" id="CHEBI:58349"/>
        <dbReference type="ChEBI" id="CHEBI:62242"/>
    </reaction>
    <physiologicalReaction direction="left-to-right" evidence="20">
        <dbReference type="Rhea" id="RHEA:44953"/>
    </physiologicalReaction>
</comment>
<comment type="subunit">
    <text evidence="12">Interacts with PEX5, probably required to target it into peroxisomes.</text>
</comment>
<dbReference type="EC" id="1.3.1.38" evidence="13"/>
<evidence type="ECO:0000256" key="3">
    <source>
        <dbReference type="ARBA" id="ARBA00022516"/>
    </source>
</evidence>
<evidence type="ECO:0000256" key="10">
    <source>
        <dbReference type="ARBA" id="ARBA00023160"/>
    </source>
</evidence>
<keyword evidence="6" id="KW-0521">NADP</keyword>
<evidence type="ECO:0000256" key="16">
    <source>
        <dbReference type="ARBA" id="ARBA00048686"/>
    </source>
</evidence>
<comment type="catalytic activity">
    <reaction evidence="16">
        <text>(2E)-tetradecenoyl-CoA + NADPH + H(+) = tetradecanoyl-CoA + NADP(+)</text>
        <dbReference type="Rhea" id="RHEA:44968"/>
        <dbReference type="ChEBI" id="CHEBI:15378"/>
        <dbReference type="ChEBI" id="CHEBI:57385"/>
        <dbReference type="ChEBI" id="CHEBI:57783"/>
        <dbReference type="ChEBI" id="CHEBI:58349"/>
        <dbReference type="ChEBI" id="CHEBI:61405"/>
    </reaction>
    <physiologicalReaction direction="left-to-right" evidence="16">
        <dbReference type="Rhea" id="RHEA:44969"/>
    </physiologicalReaction>
</comment>
<comment type="subcellular location">
    <subcellularLocation>
        <location evidence="1">Peroxisome</location>
    </subcellularLocation>
</comment>
<keyword evidence="8" id="KW-0443">Lipid metabolism</keyword>
<comment type="catalytic activity">
    <reaction evidence="19">
        <text>(2E)-decenoyl-CoA + NADPH + H(+) = decanoyl-CoA + NADP(+)</text>
        <dbReference type="Rhea" id="RHEA:44960"/>
        <dbReference type="ChEBI" id="CHEBI:15378"/>
        <dbReference type="ChEBI" id="CHEBI:57783"/>
        <dbReference type="ChEBI" id="CHEBI:58349"/>
        <dbReference type="ChEBI" id="CHEBI:61406"/>
        <dbReference type="ChEBI" id="CHEBI:61430"/>
    </reaction>
    <physiologicalReaction direction="left-to-right" evidence="19">
        <dbReference type="Rhea" id="RHEA:44961"/>
    </physiologicalReaction>
</comment>
<dbReference type="InterPro" id="IPR002347">
    <property type="entry name" value="SDR_fam"/>
</dbReference>
<evidence type="ECO:0000256" key="13">
    <source>
        <dbReference type="ARBA" id="ARBA00038849"/>
    </source>
</evidence>
<dbReference type="InterPro" id="IPR052388">
    <property type="entry name" value="Peroxisomal_t2-enoyl-CoA_red"/>
</dbReference>
<evidence type="ECO:0000256" key="8">
    <source>
        <dbReference type="ARBA" id="ARBA00023098"/>
    </source>
</evidence>
<dbReference type="SUPFAM" id="SSF51735">
    <property type="entry name" value="NAD(P)-binding Rossmann-fold domains"/>
    <property type="match status" value="1"/>
</dbReference>
<keyword evidence="7" id="KW-0560">Oxidoreductase</keyword>
<evidence type="ECO:0000256" key="9">
    <source>
        <dbReference type="ARBA" id="ARBA00023140"/>
    </source>
</evidence>
<evidence type="ECO:0000256" key="17">
    <source>
        <dbReference type="ARBA" id="ARBA00049108"/>
    </source>
</evidence>
<sequence>MNTLFEKGALAGKRILVTGGGSGLGRELATGLAAHGAKVYICGRRESVLAEAAEHIQRETGNSVGTLICDLRNPDMVESMIDRIWTEGPLTGLINNAAANFIAPTKDLSPRGYEAIRSTVMDGSFFATLACGKRWIKEGIKGSVLSNLVTWVWTGSAFVVPAAMAKSAINNMTQSLAVEWGGYGIRLNAIAPGPFPTEGAWEKLNPIEDASIGATQSDQIPMRRYGRMDELRNLVIFLMSDACEFLTGQTIAIDGAHHLAAPSTFAGLTEMTDEQWARAKEKIKAASERDKKMRSV</sequence>
<comment type="catalytic activity">
    <reaction evidence="17">
        <text>(2E)-hexenoyl-CoA + NADPH + H(+) = hexanoyl-CoA + NADP(+)</text>
        <dbReference type="Rhea" id="RHEA:44956"/>
        <dbReference type="ChEBI" id="CHEBI:15378"/>
        <dbReference type="ChEBI" id="CHEBI:57783"/>
        <dbReference type="ChEBI" id="CHEBI:58349"/>
        <dbReference type="ChEBI" id="CHEBI:62077"/>
        <dbReference type="ChEBI" id="CHEBI:62620"/>
    </reaction>
    <physiologicalReaction direction="left-to-right" evidence="17">
        <dbReference type="Rhea" id="RHEA:44957"/>
    </physiologicalReaction>
</comment>
<dbReference type="PANTHER" id="PTHR24317:SF7">
    <property type="entry name" value="PEROXISOMAL TRANS-2-ENOYL-COA REDUCTASE"/>
    <property type="match status" value="1"/>
</dbReference>
<dbReference type="PANTHER" id="PTHR24317">
    <property type="entry name" value="PEROXISOMAL TRANS-2-ENOYL-COA REDUCTASE"/>
    <property type="match status" value="1"/>
</dbReference>
<evidence type="ECO:0000256" key="1">
    <source>
        <dbReference type="ARBA" id="ARBA00004275"/>
    </source>
</evidence>
<keyword evidence="3" id="KW-0444">Lipid biosynthesis</keyword>
<dbReference type="CDD" id="cd05369">
    <property type="entry name" value="TER_DECR_SDR_a"/>
    <property type="match status" value="1"/>
</dbReference>
<dbReference type="Pfam" id="PF13561">
    <property type="entry name" value="adh_short_C2"/>
    <property type="match status" value="1"/>
</dbReference>
<comment type="catalytic activity">
    <reaction evidence="15">
        <text>(2E)-dodecenoyl-CoA + NADPH + H(+) = dodecanoyl-CoA + NADP(+)</text>
        <dbReference type="Rhea" id="RHEA:44964"/>
        <dbReference type="ChEBI" id="CHEBI:15378"/>
        <dbReference type="ChEBI" id="CHEBI:57330"/>
        <dbReference type="ChEBI" id="CHEBI:57375"/>
        <dbReference type="ChEBI" id="CHEBI:57783"/>
        <dbReference type="ChEBI" id="CHEBI:58349"/>
    </reaction>
    <physiologicalReaction direction="left-to-right" evidence="15">
        <dbReference type="Rhea" id="RHEA:44965"/>
    </physiologicalReaction>
</comment>